<dbReference type="CDD" id="cd05339">
    <property type="entry name" value="17beta-HSDXI-like_SDR_c"/>
    <property type="match status" value="1"/>
</dbReference>
<dbReference type="RefSeq" id="XP_046015408.1">
    <property type="nucleotide sequence ID" value="XM_046153245.1"/>
</dbReference>
<evidence type="ECO:0000256" key="9">
    <source>
        <dbReference type="ARBA" id="ARBA00059620"/>
    </source>
</evidence>
<evidence type="ECO:0000256" key="7">
    <source>
        <dbReference type="ARBA" id="ARBA00023098"/>
    </source>
</evidence>
<evidence type="ECO:0000256" key="2">
    <source>
        <dbReference type="ARBA" id="ARBA00006484"/>
    </source>
</evidence>
<reference evidence="14" key="1">
    <citation type="journal article" date="2021" name="Nat. Commun.">
        <title>Genetic determinants of endophytism in the Arabidopsis root mycobiome.</title>
        <authorList>
            <person name="Mesny F."/>
            <person name="Miyauchi S."/>
            <person name="Thiergart T."/>
            <person name="Pickel B."/>
            <person name="Atanasova L."/>
            <person name="Karlsson M."/>
            <person name="Huettel B."/>
            <person name="Barry K.W."/>
            <person name="Haridas S."/>
            <person name="Chen C."/>
            <person name="Bauer D."/>
            <person name="Andreopoulos W."/>
            <person name="Pangilinan J."/>
            <person name="LaButti K."/>
            <person name="Riley R."/>
            <person name="Lipzen A."/>
            <person name="Clum A."/>
            <person name="Drula E."/>
            <person name="Henrissat B."/>
            <person name="Kohler A."/>
            <person name="Grigoriev I.V."/>
            <person name="Martin F.M."/>
            <person name="Hacquard S."/>
        </authorList>
    </citation>
    <scope>NUCLEOTIDE SEQUENCE</scope>
    <source>
        <strain evidence="14">MPI-CAGE-CH-0230</strain>
    </source>
</reference>
<evidence type="ECO:0000313" key="14">
    <source>
        <dbReference type="EMBL" id="KAH7035315.1"/>
    </source>
</evidence>
<keyword evidence="6" id="KW-0560">Oxidoreductase</keyword>
<evidence type="ECO:0000256" key="8">
    <source>
        <dbReference type="ARBA" id="ARBA00023136"/>
    </source>
</evidence>
<keyword evidence="4" id="KW-0521">NADP</keyword>
<dbReference type="InterPro" id="IPR057326">
    <property type="entry name" value="KR_dom"/>
</dbReference>
<evidence type="ECO:0000259" key="13">
    <source>
        <dbReference type="SMART" id="SM00822"/>
    </source>
</evidence>
<dbReference type="InterPro" id="IPR020904">
    <property type="entry name" value="Sc_DH/Rdtase_CS"/>
</dbReference>
<dbReference type="FunFam" id="3.40.50.720:FF:000131">
    <property type="entry name" value="Short-chain dehydrogenase/reductase 3"/>
    <property type="match status" value="1"/>
</dbReference>
<keyword evidence="3" id="KW-0812">Transmembrane</keyword>
<evidence type="ECO:0000256" key="4">
    <source>
        <dbReference type="ARBA" id="ARBA00022857"/>
    </source>
</evidence>
<evidence type="ECO:0000313" key="15">
    <source>
        <dbReference type="Proteomes" id="UP000756346"/>
    </source>
</evidence>
<dbReference type="Gene3D" id="3.40.50.720">
    <property type="entry name" value="NAD(P)-binding Rossmann-like Domain"/>
    <property type="match status" value="1"/>
</dbReference>
<dbReference type="PROSITE" id="PS00061">
    <property type="entry name" value="ADH_SHORT"/>
    <property type="match status" value="1"/>
</dbReference>
<comment type="function">
    <text evidence="9">Catalyzes the reduction of all-trans-retinal to all-trans-retinol in the presence of NADPH.</text>
</comment>
<keyword evidence="8" id="KW-0472">Membrane</keyword>
<dbReference type="EMBL" id="JAGTJQ010000003">
    <property type="protein sequence ID" value="KAH7035315.1"/>
    <property type="molecule type" value="Genomic_DNA"/>
</dbReference>
<evidence type="ECO:0000256" key="1">
    <source>
        <dbReference type="ARBA" id="ARBA00004141"/>
    </source>
</evidence>
<dbReference type="GO" id="GO:0016020">
    <property type="term" value="C:membrane"/>
    <property type="evidence" value="ECO:0007669"/>
    <property type="project" value="UniProtKB-SubCell"/>
</dbReference>
<comment type="caution">
    <text evidence="14">The sequence shown here is derived from an EMBL/GenBank/DDBJ whole genome shotgun (WGS) entry which is preliminary data.</text>
</comment>
<dbReference type="PANTHER" id="PTHR24322:SF736">
    <property type="entry name" value="RETINOL DEHYDROGENASE 10"/>
    <property type="match status" value="1"/>
</dbReference>
<keyword evidence="15" id="KW-1185">Reference proteome</keyword>
<comment type="subcellular location">
    <subcellularLocation>
        <location evidence="1">Membrane</location>
        <topology evidence="1">Multi-pass membrane protein</topology>
    </subcellularLocation>
</comment>
<comment type="similarity">
    <text evidence="2 12">Belongs to the short-chain dehydrogenases/reductases (SDR) family.</text>
</comment>
<dbReference type="GeneID" id="70182791"/>
<proteinExistence type="inferred from homology"/>
<evidence type="ECO:0000256" key="3">
    <source>
        <dbReference type="ARBA" id="ARBA00022692"/>
    </source>
</evidence>
<dbReference type="SMART" id="SM00822">
    <property type="entry name" value="PKS_KR"/>
    <property type="match status" value="1"/>
</dbReference>
<evidence type="ECO:0000256" key="10">
    <source>
        <dbReference type="ARBA" id="ARBA00068717"/>
    </source>
</evidence>
<dbReference type="AlphaFoldDB" id="A0A9P8YCD3"/>
<dbReference type="SUPFAM" id="SSF51735">
    <property type="entry name" value="NAD(P)-binding Rossmann-fold domains"/>
    <property type="match status" value="1"/>
</dbReference>
<keyword evidence="7" id="KW-0443">Lipid metabolism</keyword>
<evidence type="ECO:0000256" key="6">
    <source>
        <dbReference type="ARBA" id="ARBA00023002"/>
    </source>
</evidence>
<name>A0A9P8YCD3_9PEZI</name>
<dbReference type="OrthoDB" id="10253736at2759"/>
<dbReference type="PRINTS" id="PR00080">
    <property type="entry name" value="SDRFAMILY"/>
</dbReference>
<dbReference type="PRINTS" id="PR00081">
    <property type="entry name" value="GDHRDH"/>
</dbReference>
<accession>A0A9P8YCD3</accession>
<feature type="domain" description="Ketoreductase" evidence="13">
    <location>
        <begin position="93"/>
        <end position="273"/>
    </location>
</feature>
<dbReference type="Proteomes" id="UP000756346">
    <property type="component" value="Unassembled WGS sequence"/>
</dbReference>
<dbReference type="GO" id="GO:0052650">
    <property type="term" value="F:all-trans-retinol dehydrogenase (NADP+) activity"/>
    <property type="evidence" value="ECO:0007669"/>
    <property type="project" value="UniProtKB-ARBA"/>
</dbReference>
<dbReference type="PANTHER" id="PTHR24322">
    <property type="entry name" value="PKSB"/>
    <property type="match status" value="1"/>
</dbReference>
<gene>
    <name evidence="14" type="ORF">B0I36DRAFT_318090</name>
</gene>
<dbReference type="Pfam" id="PF00106">
    <property type="entry name" value="adh_short"/>
    <property type="match status" value="1"/>
</dbReference>
<evidence type="ECO:0000256" key="11">
    <source>
        <dbReference type="ARBA" id="ARBA00082544"/>
    </source>
</evidence>
<evidence type="ECO:0000256" key="12">
    <source>
        <dbReference type="RuleBase" id="RU000363"/>
    </source>
</evidence>
<sequence length="360" mass="39858">MPTHKRWLPREGFYADVLFQLIGRTAFNPALLVPLFLLTRLTERGKALALLHPLAASRLGTLTWIAVARLANAWLSDRVINNGLSDRYDWPREIAVVTGGAGGIGGHLVRLLEEKGMKVIVLDILPMTYKTGPNVHYYQVDLTKSAKVAAVATRVREEIGSPTILINNAGVLRGKAILDTSDEDLRFTFEVNTFAHYYTVREFLPAMVRADHGMVVTVASAASYFGAPQVVDYSSTKAAALAFHEGLAAELKTHYRAPRVRTVIVHPGAVDTALFGGHTNQTPFMTPTLHPETVAEAIYDQVITGRSGQVLLPKFVNVLPWFRALPSWLQYSERAKSNELMAKFTGREVVADLKKYYKES</sequence>
<protein>
    <recommendedName>
        <fullName evidence="10">Short-chain dehydrogenase/reductase 3</fullName>
    </recommendedName>
    <alternativeName>
        <fullName evidence="11">Retinal short-chain dehydrogenase/reductase 1</fullName>
    </alternativeName>
</protein>
<keyword evidence="5" id="KW-1133">Transmembrane helix</keyword>
<dbReference type="InterPro" id="IPR036291">
    <property type="entry name" value="NAD(P)-bd_dom_sf"/>
</dbReference>
<evidence type="ECO:0000256" key="5">
    <source>
        <dbReference type="ARBA" id="ARBA00022989"/>
    </source>
</evidence>
<dbReference type="InterPro" id="IPR002347">
    <property type="entry name" value="SDR_fam"/>
</dbReference>
<organism evidence="14 15">
    <name type="scientific">Microdochium trichocladiopsis</name>
    <dbReference type="NCBI Taxonomy" id="1682393"/>
    <lineage>
        <taxon>Eukaryota</taxon>
        <taxon>Fungi</taxon>
        <taxon>Dikarya</taxon>
        <taxon>Ascomycota</taxon>
        <taxon>Pezizomycotina</taxon>
        <taxon>Sordariomycetes</taxon>
        <taxon>Xylariomycetidae</taxon>
        <taxon>Xylariales</taxon>
        <taxon>Microdochiaceae</taxon>
        <taxon>Microdochium</taxon>
    </lineage>
</organism>